<dbReference type="Proteomes" id="UP000740605">
    <property type="component" value="Unassembled WGS sequence"/>
</dbReference>
<dbReference type="PANTHER" id="PTHR43792:SF8">
    <property type="entry name" value="[RIBOSOMAL PROTEIN US5]-ALANINE N-ACETYLTRANSFERASE"/>
    <property type="match status" value="1"/>
</dbReference>
<feature type="domain" description="N-acetyltransferase" evidence="4">
    <location>
        <begin position="8"/>
        <end position="167"/>
    </location>
</feature>
<dbReference type="PROSITE" id="PS51186">
    <property type="entry name" value="GNAT"/>
    <property type="match status" value="1"/>
</dbReference>
<name>A0ABS5XX44_9MICO</name>
<dbReference type="EMBL" id="JAFLHG010000014">
    <property type="protein sequence ID" value="MBT8799114.1"/>
    <property type="molecule type" value="Genomic_DNA"/>
</dbReference>
<reference evidence="5 6" key="1">
    <citation type="submission" date="2021-03" db="EMBL/GenBank/DDBJ databases">
        <title>Microbacterium pauli sp. nov., isolated from microfiltered milk.</title>
        <authorList>
            <person name="Bellassi P."/>
            <person name="Fontana A."/>
            <person name="Callegari M.L."/>
            <person name="Lorenzo M."/>
            <person name="Cappa F."/>
        </authorList>
    </citation>
    <scope>NUCLEOTIDE SEQUENCE [LARGE SCALE GENOMIC DNA]</scope>
    <source>
        <strain evidence="5 6">DSM 18909</strain>
    </source>
</reference>
<dbReference type="Pfam" id="PF13302">
    <property type="entry name" value="Acetyltransf_3"/>
    <property type="match status" value="1"/>
</dbReference>
<dbReference type="InterPro" id="IPR000182">
    <property type="entry name" value="GNAT_dom"/>
</dbReference>
<dbReference type="InterPro" id="IPR051531">
    <property type="entry name" value="N-acetyltransferase"/>
</dbReference>
<keyword evidence="1" id="KW-0808">Transferase</keyword>
<sequence length="167" mass="17948">MNPPTGCVTLHTWGAADRPLLDAFNTAEMTAHLGGPETAAQLEDRQARYLRLQDAGDARMFRIDVGDQSAGGIGYWAVDHHGRAAFEAGWSVLPAFQGRGVATAALRHVIARIRAEGRRDLLVAHPGADNPASAAVCRHTGFVETGSGSEPWRGGTLHFRVWELDLA</sequence>
<dbReference type="CDD" id="cd04301">
    <property type="entry name" value="NAT_SF"/>
    <property type="match status" value="1"/>
</dbReference>
<evidence type="ECO:0000256" key="3">
    <source>
        <dbReference type="ARBA" id="ARBA00038502"/>
    </source>
</evidence>
<dbReference type="RefSeq" id="WP_215488351.1">
    <property type="nucleotide sequence ID" value="NZ_BAAAPJ010000007.1"/>
</dbReference>
<evidence type="ECO:0000313" key="6">
    <source>
        <dbReference type="Proteomes" id="UP000740605"/>
    </source>
</evidence>
<dbReference type="Gene3D" id="3.40.630.30">
    <property type="match status" value="1"/>
</dbReference>
<gene>
    <name evidence="5" type="ORF">J0P97_13695</name>
</gene>
<dbReference type="InterPro" id="IPR016181">
    <property type="entry name" value="Acyl_CoA_acyltransferase"/>
</dbReference>
<accession>A0ABS5XX44</accession>
<evidence type="ECO:0000256" key="1">
    <source>
        <dbReference type="ARBA" id="ARBA00022679"/>
    </source>
</evidence>
<proteinExistence type="inferred from homology"/>
<dbReference type="PANTHER" id="PTHR43792">
    <property type="entry name" value="GNAT FAMILY, PUTATIVE (AFU_ORTHOLOGUE AFUA_3G00765)-RELATED-RELATED"/>
    <property type="match status" value="1"/>
</dbReference>
<evidence type="ECO:0000256" key="2">
    <source>
        <dbReference type="ARBA" id="ARBA00023315"/>
    </source>
</evidence>
<keyword evidence="2" id="KW-0012">Acyltransferase</keyword>
<comment type="caution">
    <text evidence="5">The sequence shown here is derived from an EMBL/GenBank/DDBJ whole genome shotgun (WGS) entry which is preliminary data.</text>
</comment>
<comment type="similarity">
    <text evidence="3">Belongs to the acetyltransferase family. RimJ subfamily.</text>
</comment>
<evidence type="ECO:0000313" key="5">
    <source>
        <dbReference type="EMBL" id="MBT8799114.1"/>
    </source>
</evidence>
<dbReference type="SUPFAM" id="SSF55729">
    <property type="entry name" value="Acyl-CoA N-acyltransferases (Nat)"/>
    <property type="match status" value="1"/>
</dbReference>
<organism evidence="5 6">
    <name type="scientific">Microbacterium flavum</name>
    <dbReference type="NCBI Taxonomy" id="415216"/>
    <lineage>
        <taxon>Bacteria</taxon>
        <taxon>Bacillati</taxon>
        <taxon>Actinomycetota</taxon>
        <taxon>Actinomycetes</taxon>
        <taxon>Micrococcales</taxon>
        <taxon>Microbacteriaceae</taxon>
        <taxon>Microbacterium</taxon>
    </lineage>
</organism>
<evidence type="ECO:0000259" key="4">
    <source>
        <dbReference type="PROSITE" id="PS51186"/>
    </source>
</evidence>
<protein>
    <submittedName>
        <fullName evidence="5">GNAT family N-acetyltransferase</fullName>
    </submittedName>
</protein>
<keyword evidence="6" id="KW-1185">Reference proteome</keyword>